<evidence type="ECO:0000313" key="2">
    <source>
        <dbReference type="Proteomes" id="UP000814128"/>
    </source>
</evidence>
<keyword evidence="2" id="KW-1185">Reference proteome</keyword>
<feature type="non-terminal residue" evidence="1">
    <location>
        <position position="1"/>
    </location>
</feature>
<reference evidence="1" key="2">
    <citation type="journal article" date="2022" name="New Phytol.">
        <title>Evolutionary transition to the ectomycorrhizal habit in the genomes of a hyperdiverse lineage of mushroom-forming fungi.</title>
        <authorList>
            <person name="Looney B."/>
            <person name="Miyauchi S."/>
            <person name="Morin E."/>
            <person name="Drula E."/>
            <person name="Courty P.E."/>
            <person name="Kohler A."/>
            <person name="Kuo A."/>
            <person name="LaButti K."/>
            <person name="Pangilinan J."/>
            <person name="Lipzen A."/>
            <person name="Riley R."/>
            <person name="Andreopoulos W."/>
            <person name="He G."/>
            <person name="Johnson J."/>
            <person name="Nolan M."/>
            <person name="Tritt A."/>
            <person name="Barry K.W."/>
            <person name="Grigoriev I.V."/>
            <person name="Nagy L.G."/>
            <person name="Hibbett D."/>
            <person name="Henrissat B."/>
            <person name="Matheny P.B."/>
            <person name="Labbe J."/>
            <person name="Martin F.M."/>
        </authorList>
    </citation>
    <scope>NUCLEOTIDE SEQUENCE</scope>
    <source>
        <strain evidence="1">EC-137</strain>
    </source>
</reference>
<reference evidence="1" key="1">
    <citation type="submission" date="2021-02" db="EMBL/GenBank/DDBJ databases">
        <authorList>
            <consortium name="DOE Joint Genome Institute"/>
            <person name="Ahrendt S."/>
            <person name="Looney B.P."/>
            <person name="Miyauchi S."/>
            <person name="Morin E."/>
            <person name="Drula E."/>
            <person name="Courty P.E."/>
            <person name="Chicoki N."/>
            <person name="Fauchery L."/>
            <person name="Kohler A."/>
            <person name="Kuo A."/>
            <person name="Labutti K."/>
            <person name="Pangilinan J."/>
            <person name="Lipzen A."/>
            <person name="Riley R."/>
            <person name="Andreopoulos W."/>
            <person name="He G."/>
            <person name="Johnson J."/>
            <person name="Barry K.W."/>
            <person name="Grigoriev I.V."/>
            <person name="Nagy L."/>
            <person name="Hibbett D."/>
            <person name="Henrissat B."/>
            <person name="Matheny P.B."/>
            <person name="Labbe J."/>
            <person name="Martin F."/>
        </authorList>
    </citation>
    <scope>NUCLEOTIDE SEQUENCE</scope>
    <source>
        <strain evidence="1">EC-137</strain>
    </source>
</reference>
<dbReference type="Proteomes" id="UP000814128">
    <property type="component" value="Unassembled WGS sequence"/>
</dbReference>
<protein>
    <submittedName>
        <fullName evidence="1">Uncharacterized protein</fullName>
    </submittedName>
</protein>
<dbReference type="EMBL" id="MU274145">
    <property type="protein sequence ID" value="KAI0026859.1"/>
    <property type="molecule type" value="Genomic_DNA"/>
</dbReference>
<accession>A0ACB8Q509</accession>
<proteinExistence type="predicted"/>
<evidence type="ECO:0000313" key="1">
    <source>
        <dbReference type="EMBL" id="KAI0026859.1"/>
    </source>
</evidence>
<name>A0ACB8Q509_9AGAM</name>
<gene>
    <name evidence="1" type="ORF">K488DRAFT_64154</name>
</gene>
<comment type="caution">
    <text evidence="1">The sequence shown here is derived from an EMBL/GenBank/DDBJ whole genome shotgun (WGS) entry which is preliminary data.</text>
</comment>
<sequence length="49" mass="5690">RFANRAARYMHAYQEGLSGAQAAWANRRYHSHRQLPPDLIADIKRTVQP</sequence>
<organism evidence="1 2">
    <name type="scientific">Vararia minispora EC-137</name>
    <dbReference type="NCBI Taxonomy" id="1314806"/>
    <lineage>
        <taxon>Eukaryota</taxon>
        <taxon>Fungi</taxon>
        <taxon>Dikarya</taxon>
        <taxon>Basidiomycota</taxon>
        <taxon>Agaricomycotina</taxon>
        <taxon>Agaricomycetes</taxon>
        <taxon>Russulales</taxon>
        <taxon>Lachnocladiaceae</taxon>
        <taxon>Vararia</taxon>
    </lineage>
</organism>